<evidence type="ECO:0000313" key="7">
    <source>
        <dbReference type="Proteomes" id="UP000272474"/>
    </source>
</evidence>
<protein>
    <submittedName>
        <fullName evidence="6">GNAT family N-acetyltransferase</fullName>
    </submittedName>
</protein>
<dbReference type="EMBL" id="RBAL01000001">
    <property type="protein sequence ID" value="RKN46944.1"/>
    <property type="molecule type" value="Genomic_DNA"/>
</dbReference>
<feature type="region of interest" description="Disordered" evidence="4">
    <location>
        <begin position="83"/>
        <end position="109"/>
    </location>
</feature>
<dbReference type="GO" id="GO:0005737">
    <property type="term" value="C:cytoplasm"/>
    <property type="evidence" value="ECO:0007669"/>
    <property type="project" value="TreeGrafter"/>
</dbReference>
<proteinExistence type="inferred from homology"/>
<dbReference type="InterPro" id="IPR051531">
    <property type="entry name" value="N-acetyltransferase"/>
</dbReference>
<dbReference type="Gene3D" id="3.40.630.30">
    <property type="match status" value="1"/>
</dbReference>
<feature type="domain" description="N-acetyltransferase" evidence="5">
    <location>
        <begin position="62"/>
        <end position="210"/>
    </location>
</feature>
<comment type="similarity">
    <text evidence="3">Belongs to the acetyltransferase family. RimJ subfamily.</text>
</comment>
<evidence type="ECO:0000259" key="5">
    <source>
        <dbReference type="PROSITE" id="PS51186"/>
    </source>
</evidence>
<dbReference type="Pfam" id="PF13302">
    <property type="entry name" value="Acetyltransf_3"/>
    <property type="match status" value="1"/>
</dbReference>
<reference evidence="6 7" key="1">
    <citation type="journal article" date="2014" name="Int. J. Syst. Evol. Microbiol.">
        <title>Streptomyces hoynatensis sp. nov., isolated from deep marine sediment.</title>
        <authorList>
            <person name="Veyisoglu A."/>
            <person name="Sahin N."/>
        </authorList>
    </citation>
    <scope>NUCLEOTIDE SEQUENCE [LARGE SCALE GENOMIC DNA]</scope>
    <source>
        <strain evidence="6 7">KCTC 29097</strain>
    </source>
</reference>
<gene>
    <name evidence="6" type="ORF">D7294_01730</name>
</gene>
<comment type="caution">
    <text evidence="6">The sequence shown here is derived from an EMBL/GenBank/DDBJ whole genome shotgun (WGS) entry which is preliminary data.</text>
</comment>
<evidence type="ECO:0000313" key="6">
    <source>
        <dbReference type="EMBL" id="RKN46944.1"/>
    </source>
</evidence>
<dbReference type="RefSeq" id="WP_120674619.1">
    <property type="nucleotide sequence ID" value="NZ_RBAL01000001.1"/>
</dbReference>
<dbReference type="AlphaFoldDB" id="A0A3A9ZGX2"/>
<dbReference type="InterPro" id="IPR000182">
    <property type="entry name" value="GNAT_dom"/>
</dbReference>
<sequence length="221" mass="23834">MHVEPFTLSPGPPRLVLRQARLADAPALAEAYRASWEHLRRWEPRRDAGFFTPAGQEARLRERLRQFEAGQLVPWVLAEERPGEAGGAEDGARGGAEGGTGSGAEGGAEGGAGRVVGAVTLSQLVRGPFRSASLGYWVAASHTGRGLATAAVRQVCRFARESLSLHRIEASVLPYNAASLQVLARCGFERIGTARAYLHIDGAWRDHELHQCVLHDEEPAD</sequence>
<dbReference type="PANTHER" id="PTHR43792:SF8">
    <property type="entry name" value="[RIBOSOMAL PROTEIN US5]-ALANINE N-ACETYLTRANSFERASE"/>
    <property type="match status" value="1"/>
</dbReference>
<evidence type="ECO:0000256" key="2">
    <source>
        <dbReference type="ARBA" id="ARBA00023315"/>
    </source>
</evidence>
<evidence type="ECO:0000256" key="1">
    <source>
        <dbReference type="ARBA" id="ARBA00022679"/>
    </source>
</evidence>
<evidence type="ECO:0000256" key="3">
    <source>
        <dbReference type="ARBA" id="ARBA00038502"/>
    </source>
</evidence>
<dbReference type="Proteomes" id="UP000272474">
    <property type="component" value="Unassembled WGS sequence"/>
</dbReference>
<organism evidence="6 7">
    <name type="scientific">Streptomyces hoynatensis</name>
    <dbReference type="NCBI Taxonomy" id="1141874"/>
    <lineage>
        <taxon>Bacteria</taxon>
        <taxon>Bacillati</taxon>
        <taxon>Actinomycetota</taxon>
        <taxon>Actinomycetes</taxon>
        <taxon>Kitasatosporales</taxon>
        <taxon>Streptomycetaceae</taxon>
        <taxon>Streptomyces</taxon>
    </lineage>
</organism>
<feature type="compositionally biased region" description="Gly residues" evidence="4">
    <location>
        <begin position="84"/>
        <end position="109"/>
    </location>
</feature>
<keyword evidence="1 6" id="KW-0808">Transferase</keyword>
<accession>A0A3A9ZGX2</accession>
<evidence type="ECO:0000256" key="4">
    <source>
        <dbReference type="SAM" id="MobiDB-lite"/>
    </source>
</evidence>
<dbReference type="InterPro" id="IPR016181">
    <property type="entry name" value="Acyl_CoA_acyltransferase"/>
</dbReference>
<dbReference type="PROSITE" id="PS51186">
    <property type="entry name" value="GNAT"/>
    <property type="match status" value="1"/>
</dbReference>
<keyword evidence="2" id="KW-0012">Acyltransferase</keyword>
<dbReference type="OrthoDB" id="5242221at2"/>
<keyword evidence="7" id="KW-1185">Reference proteome</keyword>
<dbReference type="GO" id="GO:0008999">
    <property type="term" value="F:protein-N-terminal-alanine acetyltransferase activity"/>
    <property type="evidence" value="ECO:0007669"/>
    <property type="project" value="TreeGrafter"/>
</dbReference>
<name>A0A3A9ZGX2_9ACTN</name>
<dbReference type="SUPFAM" id="SSF55729">
    <property type="entry name" value="Acyl-CoA N-acyltransferases (Nat)"/>
    <property type="match status" value="1"/>
</dbReference>
<dbReference type="PANTHER" id="PTHR43792">
    <property type="entry name" value="GNAT FAMILY, PUTATIVE (AFU_ORTHOLOGUE AFUA_3G00765)-RELATED-RELATED"/>
    <property type="match status" value="1"/>
</dbReference>